<organism evidence="2 3">
    <name type="scientific">Brassica carinata</name>
    <name type="common">Ethiopian mustard</name>
    <name type="synonym">Abyssinian cabbage</name>
    <dbReference type="NCBI Taxonomy" id="52824"/>
    <lineage>
        <taxon>Eukaryota</taxon>
        <taxon>Viridiplantae</taxon>
        <taxon>Streptophyta</taxon>
        <taxon>Embryophyta</taxon>
        <taxon>Tracheophyta</taxon>
        <taxon>Spermatophyta</taxon>
        <taxon>Magnoliopsida</taxon>
        <taxon>eudicotyledons</taxon>
        <taxon>Gunneridae</taxon>
        <taxon>Pentapetalae</taxon>
        <taxon>rosids</taxon>
        <taxon>malvids</taxon>
        <taxon>Brassicales</taxon>
        <taxon>Brassicaceae</taxon>
        <taxon>Brassiceae</taxon>
        <taxon>Brassica</taxon>
    </lineage>
</organism>
<dbReference type="AlphaFoldDB" id="A0A8X8AZ12"/>
<protein>
    <submittedName>
        <fullName evidence="2">Uncharacterized protein</fullName>
    </submittedName>
</protein>
<evidence type="ECO:0000313" key="3">
    <source>
        <dbReference type="Proteomes" id="UP000886595"/>
    </source>
</evidence>
<feature type="compositionally biased region" description="Polar residues" evidence="1">
    <location>
        <begin position="77"/>
        <end position="86"/>
    </location>
</feature>
<proteinExistence type="predicted"/>
<evidence type="ECO:0000256" key="1">
    <source>
        <dbReference type="SAM" id="MobiDB-lite"/>
    </source>
</evidence>
<dbReference type="EMBL" id="JAAMPC010000004">
    <property type="protein sequence ID" value="KAG2316750.1"/>
    <property type="molecule type" value="Genomic_DNA"/>
</dbReference>
<feature type="region of interest" description="Disordered" evidence="1">
    <location>
        <begin position="68"/>
        <end position="93"/>
    </location>
</feature>
<reference evidence="2 3" key="1">
    <citation type="submission" date="2020-02" db="EMBL/GenBank/DDBJ databases">
        <authorList>
            <person name="Ma Q."/>
            <person name="Huang Y."/>
            <person name="Song X."/>
            <person name="Pei D."/>
        </authorList>
    </citation>
    <scope>NUCLEOTIDE SEQUENCE [LARGE SCALE GENOMIC DNA]</scope>
    <source>
        <strain evidence="2">Sxm20200214</strain>
        <tissue evidence="2">Leaf</tissue>
    </source>
</reference>
<accession>A0A8X8AZ12</accession>
<dbReference type="Proteomes" id="UP000886595">
    <property type="component" value="Unassembled WGS sequence"/>
</dbReference>
<sequence>MMQCTGLRCSLWQSFELYPSVAQIWNIPRRSSQIWSAYEGRAQNREGGEKETLYSFFERPRRMMQFRLSLKPEQRPHSSSPVSTTPDPEKLIE</sequence>
<name>A0A8X8AZ12_BRACI</name>
<comment type="caution">
    <text evidence="2">The sequence shown here is derived from an EMBL/GenBank/DDBJ whole genome shotgun (WGS) entry which is preliminary data.</text>
</comment>
<gene>
    <name evidence="2" type="ORF">Bca52824_019872</name>
</gene>
<keyword evidence="3" id="KW-1185">Reference proteome</keyword>
<evidence type="ECO:0000313" key="2">
    <source>
        <dbReference type="EMBL" id="KAG2316750.1"/>
    </source>
</evidence>